<dbReference type="Pfam" id="PF00665">
    <property type="entry name" value="rve"/>
    <property type="match status" value="1"/>
</dbReference>
<dbReference type="GO" id="GO:0015074">
    <property type="term" value="P:DNA integration"/>
    <property type="evidence" value="ECO:0007669"/>
    <property type="project" value="InterPro"/>
</dbReference>
<gene>
    <name evidence="2" type="ORF">D1639_11345</name>
</gene>
<name>A0A7C9NW37_9BACT</name>
<dbReference type="PANTHER" id="PTHR46889:SF4">
    <property type="entry name" value="TRANSPOSASE INSO FOR INSERTION SEQUENCE ELEMENT IS911B-RELATED"/>
    <property type="match status" value="1"/>
</dbReference>
<proteinExistence type="predicted"/>
<dbReference type="InterPro" id="IPR036397">
    <property type="entry name" value="RNaseH_sf"/>
</dbReference>
<evidence type="ECO:0000313" key="2">
    <source>
        <dbReference type="EMBL" id="NBI35606.1"/>
    </source>
</evidence>
<dbReference type="PANTHER" id="PTHR46889">
    <property type="entry name" value="TRANSPOSASE INSF FOR INSERTION SEQUENCE IS3B-RELATED"/>
    <property type="match status" value="1"/>
</dbReference>
<dbReference type="NCBIfam" id="NF033516">
    <property type="entry name" value="transpos_IS3"/>
    <property type="match status" value="1"/>
</dbReference>
<organism evidence="2">
    <name type="scientific">Muribaculaceae bacterium Z82</name>
    <dbReference type="NCBI Taxonomy" id="2304548"/>
    <lineage>
        <taxon>Bacteria</taxon>
        <taxon>Pseudomonadati</taxon>
        <taxon>Bacteroidota</taxon>
        <taxon>Bacteroidia</taxon>
        <taxon>Bacteroidales</taxon>
        <taxon>Muribaculaceae</taxon>
    </lineage>
</organism>
<feature type="domain" description="Integrase catalytic" evidence="1">
    <location>
        <begin position="136"/>
        <end position="298"/>
    </location>
</feature>
<dbReference type="AlphaFoldDB" id="A0A7C9NW37"/>
<dbReference type="InterPro" id="IPR048020">
    <property type="entry name" value="Transpos_IS3"/>
</dbReference>
<dbReference type="Gene3D" id="3.30.420.10">
    <property type="entry name" value="Ribonuclease H-like superfamily/Ribonuclease H"/>
    <property type="match status" value="1"/>
</dbReference>
<comment type="caution">
    <text evidence="2">The sequence shown here is derived from an EMBL/GenBank/DDBJ whole genome shotgun (WGS) entry which is preliminary data.</text>
</comment>
<dbReference type="InterPro" id="IPR001584">
    <property type="entry name" value="Integrase_cat-core"/>
</dbReference>
<dbReference type="InterPro" id="IPR012337">
    <property type="entry name" value="RNaseH-like_sf"/>
</dbReference>
<dbReference type="GO" id="GO:0003676">
    <property type="term" value="F:nucleic acid binding"/>
    <property type="evidence" value="ECO:0007669"/>
    <property type="project" value="InterPro"/>
</dbReference>
<protein>
    <submittedName>
        <fullName evidence="2">IS3 family transposase</fullName>
    </submittedName>
</protein>
<accession>A0A7C9NW37</accession>
<evidence type="ECO:0000259" key="1">
    <source>
        <dbReference type="PROSITE" id="PS50994"/>
    </source>
</evidence>
<dbReference type="EMBL" id="QWKH01000185">
    <property type="protein sequence ID" value="NBI35606.1"/>
    <property type="molecule type" value="Genomic_DNA"/>
</dbReference>
<reference evidence="2" key="1">
    <citation type="submission" date="2018-08" db="EMBL/GenBank/DDBJ databases">
        <title>Murine metabolic-syndrome-specific gut microbial biobank.</title>
        <authorList>
            <person name="Liu C."/>
        </authorList>
    </citation>
    <scope>NUCLEOTIDE SEQUENCE [LARGE SCALE GENOMIC DNA]</scope>
    <source>
        <strain evidence="2">Z82</strain>
    </source>
</reference>
<dbReference type="InterPro" id="IPR050900">
    <property type="entry name" value="Transposase_IS3/IS150/IS904"/>
</dbReference>
<dbReference type="Pfam" id="PF13333">
    <property type="entry name" value="rve_2"/>
    <property type="match status" value="1"/>
</dbReference>
<sequence>MDGPEGGEALSNREKAAVVSELSGRYPLSDLLSAARLPRSSYYYALSHPKAPTRPELWEAVAEIFSRTPNGCGHRQIAMCLRAEQGAVLADKTALKIMREMGVSCGIRRETDYHRYNSYKGRVGKTFENAIGRDFGAEGPWEKMGTDVTEFKQPWGKAYFAPVYDFASKEIVAWSTSTHPNMAQQHELLDLLLAKMPEGAAPILHSDMGWQYQQAGWCKRLREAGVVQSMSRKGNCIDNGATEQVFGHIKDEFFRGRTWPSFEAFKRDLDAYVVHWNTRRRQVKLKGLTPEEFRNQSLAA</sequence>
<dbReference type="SUPFAM" id="SSF53098">
    <property type="entry name" value="Ribonuclease H-like"/>
    <property type="match status" value="1"/>
</dbReference>
<dbReference type="PROSITE" id="PS50994">
    <property type="entry name" value="INTEGRASE"/>
    <property type="match status" value="1"/>
</dbReference>